<keyword evidence="1" id="KW-1133">Transmembrane helix</keyword>
<evidence type="ECO:0000259" key="3">
    <source>
        <dbReference type="Pfam" id="PF10648"/>
    </source>
</evidence>
<organism evidence="4 5">
    <name type="scientific">Candidatus Zambryskibacteria bacterium CG_4_9_14_3_um_filter_42_15</name>
    <dbReference type="NCBI Taxonomy" id="1975112"/>
    <lineage>
        <taxon>Bacteria</taxon>
        <taxon>Candidatus Zambryskiibacteriota</taxon>
    </lineage>
</organism>
<name>A0A2M7WT62_9BACT</name>
<dbReference type="InterPro" id="IPR018911">
    <property type="entry name" value="Gmad2_Ig-like_dom"/>
</dbReference>
<dbReference type="EMBL" id="PFXF01000005">
    <property type="protein sequence ID" value="PJA33174.1"/>
    <property type="molecule type" value="Genomic_DNA"/>
</dbReference>
<keyword evidence="1" id="KW-0812">Transmembrane</keyword>
<evidence type="ECO:0000256" key="1">
    <source>
        <dbReference type="SAM" id="Phobius"/>
    </source>
</evidence>
<sequence length="285" mass="31143">MKKSFYIVIIAVVAVILGALFLYSNKNTITPTGKDNLIRVTTPVANAVVSSPLVVKGEARGNWYFEASFPVRLLDGEGQELAVGIAQAQGDPATGEVNWMTTEFVPFETTLIFFTPTASQIGTLVLQKDNPSGLSEHDDELRIPVRFQTDLSQTRIIKLYYYNESNDKDASGNLLCSAKGLEAVEREIPLTVTPIQDAVKLLLQGQLTFQEKNRGLDTEFPLAGFSLTGASLNNSSLTLSFADPENKTTGGSCRTGILWAQIEATAKQFSEVSQVKFLPEELFQP</sequence>
<accession>A0A2M7WT62</accession>
<dbReference type="InterPro" id="IPR019606">
    <property type="entry name" value="GerMN"/>
</dbReference>
<dbReference type="AlphaFoldDB" id="A0A2M7WT62"/>
<dbReference type="Pfam" id="PF10646">
    <property type="entry name" value="Germane"/>
    <property type="match status" value="1"/>
</dbReference>
<evidence type="ECO:0000313" key="5">
    <source>
        <dbReference type="Proteomes" id="UP000230758"/>
    </source>
</evidence>
<protein>
    <recommendedName>
        <fullName evidence="6">Bacterial spore germination immunoglobulin-like domain-containing protein</fullName>
    </recommendedName>
</protein>
<evidence type="ECO:0000313" key="4">
    <source>
        <dbReference type="EMBL" id="PJA33174.1"/>
    </source>
</evidence>
<keyword evidence="1" id="KW-0472">Membrane</keyword>
<dbReference type="Pfam" id="PF10648">
    <property type="entry name" value="Gmad2"/>
    <property type="match status" value="1"/>
</dbReference>
<comment type="caution">
    <text evidence="4">The sequence shown here is derived from an EMBL/GenBank/DDBJ whole genome shotgun (WGS) entry which is preliminary data.</text>
</comment>
<dbReference type="Proteomes" id="UP000230758">
    <property type="component" value="Unassembled WGS sequence"/>
</dbReference>
<feature type="transmembrane region" description="Helical" evidence="1">
    <location>
        <begin position="5"/>
        <end position="23"/>
    </location>
</feature>
<gene>
    <name evidence="4" type="ORF">CO185_00315</name>
</gene>
<evidence type="ECO:0008006" key="6">
    <source>
        <dbReference type="Google" id="ProtNLM"/>
    </source>
</evidence>
<reference evidence="5" key="1">
    <citation type="submission" date="2017-09" db="EMBL/GenBank/DDBJ databases">
        <title>Depth-based differentiation of microbial function through sediment-hosted aquifers and enrichment of novel symbionts in the deep terrestrial subsurface.</title>
        <authorList>
            <person name="Probst A.J."/>
            <person name="Ladd B."/>
            <person name="Jarett J.K."/>
            <person name="Geller-Mcgrath D.E."/>
            <person name="Sieber C.M.K."/>
            <person name="Emerson J.B."/>
            <person name="Anantharaman K."/>
            <person name="Thomas B.C."/>
            <person name="Malmstrom R."/>
            <person name="Stieglmeier M."/>
            <person name="Klingl A."/>
            <person name="Woyke T."/>
            <person name="Ryan C.M."/>
            <person name="Banfield J.F."/>
        </authorList>
    </citation>
    <scope>NUCLEOTIDE SEQUENCE [LARGE SCALE GENOMIC DNA]</scope>
</reference>
<feature type="domain" description="GerMN" evidence="2">
    <location>
        <begin position="159"/>
        <end position="278"/>
    </location>
</feature>
<evidence type="ECO:0000259" key="2">
    <source>
        <dbReference type="Pfam" id="PF10646"/>
    </source>
</evidence>
<feature type="domain" description="Bacterial spore germination immunoglobulin-like" evidence="3">
    <location>
        <begin position="38"/>
        <end position="133"/>
    </location>
</feature>
<proteinExistence type="predicted"/>